<proteinExistence type="predicted"/>
<accession>A0AA39CHI0</accession>
<evidence type="ECO:0000259" key="1">
    <source>
        <dbReference type="Pfam" id="PF13468"/>
    </source>
</evidence>
<dbReference type="Proteomes" id="UP001172673">
    <property type="component" value="Unassembled WGS sequence"/>
</dbReference>
<dbReference type="Pfam" id="PF13468">
    <property type="entry name" value="Glyoxalase_3"/>
    <property type="match status" value="1"/>
</dbReference>
<feature type="domain" description="Glyoxalase-like" evidence="1">
    <location>
        <begin position="11"/>
        <end position="212"/>
    </location>
</feature>
<gene>
    <name evidence="2" type="ORF">H2200_007477</name>
</gene>
<comment type="caution">
    <text evidence="2">The sequence shown here is derived from an EMBL/GenBank/DDBJ whole genome shotgun (WGS) entry which is preliminary data.</text>
</comment>
<dbReference type="Gene3D" id="3.10.180.10">
    <property type="entry name" value="2,3-Dihydroxybiphenyl 1,2-Dioxygenase, domain 1"/>
    <property type="match status" value="1"/>
</dbReference>
<evidence type="ECO:0000313" key="3">
    <source>
        <dbReference type="Proteomes" id="UP001172673"/>
    </source>
</evidence>
<name>A0AA39CHI0_9EURO</name>
<sequence length="331" mass="36825">MANSPVSSYSLDHVILLLDTPDFENLPEWLTKNFTVIEGGTHAGGSSRNKLVIFPDGTYIELINWITKPKEFFDWAGKDPGLIDFALTTPKSAHETFNEVTKRLESNEWDEKGAGDGGLGVRYKDPLAGGRKRKDGQDVKWHVTKPLLDNDAPNVPRPLEKFFPTGRLDTPFFCHDVTDRALRVPYAEKEISETHPSGARGILSVEVVVPEEKIDSYIKLYSSVLGVEPKVHGGYRYSPTTSVSFPLSVPNPDEKAIKALRGRIGVEIRAPRDQEDEAWVKERGVGIREIKIFAEVKGEDEVDEAPFDSEGIGASIVLVKEPVGFWQEGPR</sequence>
<keyword evidence="3" id="KW-1185">Reference proteome</keyword>
<evidence type="ECO:0000313" key="2">
    <source>
        <dbReference type="EMBL" id="KAJ9608489.1"/>
    </source>
</evidence>
<dbReference type="AlphaFoldDB" id="A0AA39CHI0"/>
<dbReference type="PANTHER" id="PTHR40265:SF1">
    <property type="entry name" value="GLYOXALASE-LIKE DOMAIN-CONTAINING PROTEIN"/>
    <property type="match status" value="1"/>
</dbReference>
<organism evidence="2 3">
    <name type="scientific">Cladophialophora chaetospira</name>
    <dbReference type="NCBI Taxonomy" id="386627"/>
    <lineage>
        <taxon>Eukaryota</taxon>
        <taxon>Fungi</taxon>
        <taxon>Dikarya</taxon>
        <taxon>Ascomycota</taxon>
        <taxon>Pezizomycotina</taxon>
        <taxon>Eurotiomycetes</taxon>
        <taxon>Chaetothyriomycetidae</taxon>
        <taxon>Chaetothyriales</taxon>
        <taxon>Herpotrichiellaceae</taxon>
        <taxon>Cladophialophora</taxon>
    </lineage>
</organism>
<dbReference type="PANTHER" id="PTHR40265">
    <property type="entry name" value="BLL2707 PROTEIN"/>
    <property type="match status" value="1"/>
</dbReference>
<protein>
    <recommendedName>
        <fullName evidence="1">Glyoxalase-like domain-containing protein</fullName>
    </recommendedName>
</protein>
<dbReference type="EMBL" id="JAPDRK010000010">
    <property type="protein sequence ID" value="KAJ9608489.1"/>
    <property type="molecule type" value="Genomic_DNA"/>
</dbReference>
<dbReference type="InterPro" id="IPR025870">
    <property type="entry name" value="Glyoxalase-like_dom"/>
</dbReference>
<reference evidence="2" key="1">
    <citation type="submission" date="2022-10" db="EMBL/GenBank/DDBJ databases">
        <title>Culturing micro-colonial fungi from biological soil crusts in the Mojave desert and describing Neophaeococcomyces mojavensis, and introducing the new genera and species Taxawa tesnikishii.</title>
        <authorList>
            <person name="Kurbessoian T."/>
            <person name="Stajich J.E."/>
        </authorList>
    </citation>
    <scope>NUCLEOTIDE SEQUENCE</scope>
    <source>
        <strain evidence="2">TK_41</strain>
    </source>
</reference>
<dbReference type="InterPro" id="IPR029068">
    <property type="entry name" value="Glyas_Bleomycin-R_OHBP_Dase"/>
</dbReference>